<dbReference type="EMBL" id="JAPMIV010000063">
    <property type="protein sequence ID" value="MDV6376459.1"/>
    <property type="molecule type" value="Genomic_DNA"/>
</dbReference>
<evidence type="ECO:0000313" key="1">
    <source>
        <dbReference type="EMBL" id="MDV6376459.1"/>
    </source>
</evidence>
<accession>A0ABU4DXP7</accession>
<name>A0ABU4DXP7_9DEIO</name>
<protein>
    <submittedName>
        <fullName evidence="1">Uncharacterized protein</fullName>
    </submittedName>
</protein>
<gene>
    <name evidence="1" type="ORF">ORD21_17850</name>
</gene>
<dbReference type="RefSeq" id="WP_317641816.1">
    <property type="nucleotide sequence ID" value="NZ_JAPMIV010000063.1"/>
</dbReference>
<sequence length="97" mass="10998">MKGEQIMVEIAAERTRQQKAEGWTPEHDDGHTDGVLARVAAFYALATTEGGVGWKIWPKHWEPRWYKPTTKRRDLIKAAALIVAEIERLDRAEGGTK</sequence>
<proteinExistence type="predicted"/>
<dbReference type="Proteomes" id="UP001276150">
    <property type="component" value="Unassembled WGS sequence"/>
</dbReference>
<keyword evidence="2" id="KW-1185">Reference proteome</keyword>
<organism evidence="1 2">
    <name type="scientific">Deinococcus arenicola</name>
    <dbReference type="NCBI Taxonomy" id="2994950"/>
    <lineage>
        <taxon>Bacteria</taxon>
        <taxon>Thermotogati</taxon>
        <taxon>Deinococcota</taxon>
        <taxon>Deinococci</taxon>
        <taxon>Deinococcales</taxon>
        <taxon>Deinococcaceae</taxon>
        <taxon>Deinococcus</taxon>
    </lineage>
</organism>
<evidence type="ECO:0000313" key="2">
    <source>
        <dbReference type="Proteomes" id="UP001276150"/>
    </source>
</evidence>
<comment type="caution">
    <text evidence="1">The sequence shown here is derived from an EMBL/GenBank/DDBJ whole genome shotgun (WGS) entry which is preliminary data.</text>
</comment>
<reference evidence="1 2" key="1">
    <citation type="submission" date="2022-11" db="EMBL/GenBank/DDBJ databases">
        <title>Deinococcus ZS9-10, Low Temperature and Draught-tolerating, UV-resistant Bacteria from Continental Antarctica.</title>
        <authorList>
            <person name="Cheng L."/>
        </authorList>
    </citation>
    <scope>NUCLEOTIDE SEQUENCE [LARGE SCALE GENOMIC DNA]</scope>
    <source>
        <strain evidence="1 2">ZS9-10</strain>
    </source>
</reference>